<gene>
    <name evidence="16" type="ORF">CYY_002796</name>
</gene>
<dbReference type="Proteomes" id="UP000695562">
    <property type="component" value="Unassembled WGS sequence"/>
</dbReference>
<dbReference type="PANTHER" id="PTHR44329:SF298">
    <property type="entry name" value="MIXED LINEAGE KINASE DOMAIN-LIKE PROTEIN"/>
    <property type="match status" value="1"/>
</dbReference>
<keyword evidence="4" id="KW-0723">Serine/threonine-protein kinase</keyword>
<evidence type="ECO:0000256" key="8">
    <source>
        <dbReference type="ARBA" id="ARBA00022840"/>
    </source>
</evidence>
<proteinExistence type="inferred from homology"/>
<dbReference type="InterPro" id="IPR011009">
    <property type="entry name" value="Kinase-like_dom_sf"/>
</dbReference>
<dbReference type="FunFam" id="1.10.510.10:FF:000476">
    <property type="entry name" value="PAS domain-containing protein tyrosine kinase family protein"/>
    <property type="match status" value="1"/>
</dbReference>
<feature type="domain" description="Protein kinase" evidence="15">
    <location>
        <begin position="465"/>
        <end position="718"/>
    </location>
</feature>
<evidence type="ECO:0000256" key="5">
    <source>
        <dbReference type="ARBA" id="ARBA00022679"/>
    </source>
</evidence>
<dbReference type="GO" id="GO:0004674">
    <property type="term" value="F:protein serine/threonine kinase activity"/>
    <property type="evidence" value="ECO:0007669"/>
    <property type="project" value="UniProtKB-KW"/>
</dbReference>
<sequence length="781" mass="84227">MKKYFGPFNTFCQGPFLVILVLVLAITSGLVIDVSAFTAGDYVNSFSNRDNNDDGYSYYDPYGYMDSNAEGSSVEQSSDSSSGPTPPPTPVPSDLSLATAFVYFSGAKDLCNATTCQGYDLSWANGYACGSTGGGNNRGNWDDGVRTFKDPMPPNAIIKDIGFILYGTFNCDSTGTNTQMYFLIQQTSIGNQQEIVSETICLCGNCYANYSIPPQAVMEGLNYNHTGVNKLSVIIINNAICLTKIQINFYYYINTTTTTTTTGPSTTGVTTASTTSSTTGGSTTTSDTTTGPGPSTTTDTTTDISTSGSASGSSGHLTTGKTSSSSTASSSSSGHSTDTSGTGQTTATTTTKTTDTTTTGGQTTTTTTTTSDTTTGGSSTPTTTTTTTTTATTTSNTTGSSTTTGGNNNNNPILTPIVKKWLIIAGSITGGVIIATVLIVYFKKRLKRRGYVKIKDGKNIDIKQIRLGERIGKGNFGEVYKGYWRGSQVAIKKLPAHNVKENVLKEFHREIELMKNLRHPNVIQFLGSCTIPPDICICTEYMPRGSLYGILHNEQIQLPWALVIRMCIDAARGIIYLHSSNPVILHRDLKSHNLLVEENWKVKVGDFGLSTIEQTTATMTACGTPCWTAPEVLRNQRYTEKADVYSFGIVLWECATRCDPYAGIPPFQVIFAVGREGLRPPTPKSGPPEFIRIITECLSENPQQRPSMESVLNRLESIDASNFGNVLLPPPTINNNNNNMMIVNNNNNNININNNNNNNNNNNRDNSSIEFNKNIFSINLD</sequence>
<evidence type="ECO:0000259" key="15">
    <source>
        <dbReference type="PROSITE" id="PS50011"/>
    </source>
</evidence>
<accession>A0A8J4PYR9</accession>
<evidence type="ECO:0000256" key="9">
    <source>
        <dbReference type="ARBA" id="ARBA00023136"/>
    </source>
</evidence>
<dbReference type="PANTHER" id="PTHR44329">
    <property type="entry name" value="SERINE/THREONINE-PROTEIN KINASE TNNI3K-RELATED"/>
    <property type="match status" value="1"/>
</dbReference>
<evidence type="ECO:0000256" key="7">
    <source>
        <dbReference type="ARBA" id="ARBA00022777"/>
    </source>
</evidence>
<evidence type="ECO:0000256" key="4">
    <source>
        <dbReference type="ARBA" id="ARBA00022527"/>
    </source>
</evidence>
<organism evidence="16 17">
    <name type="scientific">Polysphondylium violaceum</name>
    <dbReference type="NCBI Taxonomy" id="133409"/>
    <lineage>
        <taxon>Eukaryota</taxon>
        <taxon>Amoebozoa</taxon>
        <taxon>Evosea</taxon>
        <taxon>Eumycetozoa</taxon>
        <taxon>Dictyostelia</taxon>
        <taxon>Dictyosteliales</taxon>
        <taxon>Dictyosteliaceae</taxon>
        <taxon>Polysphondylium</taxon>
    </lineage>
</organism>
<keyword evidence="14" id="KW-0812">Transmembrane</keyword>
<dbReference type="CDD" id="cd13999">
    <property type="entry name" value="STKc_MAP3K-like"/>
    <property type="match status" value="1"/>
</dbReference>
<evidence type="ECO:0000256" key="1">
    <source>
        <dbReference type="ARBA" id="ARBA00004370"/>
    </source>
</evidence>
<evidence type="ECO:0000313" key="16">
    <source>
        <dbReference type="EMBL" id="KAF2075905.1"/>
    </source>
</evidence>
<keyword evidence="9 14" id="KW-0472">Membrane</keyword>
<reference evidence="16" key="1">
    <citation type="submission" date="2020-01" db="EMBL/GenBank/DDBJ databases">
        <title>Development of genomics and gene disruption for Polysphondylium violaceum indicates a role for the polyketide synthase stlB in stalk morphogenesis.</title>
        <authorList>
            <person name="Narita B."/>
            <person name="Kawabe Y."/>
            <person name="Kin K."/>
            <person name="Saito T."/>
            <person name="Gibbs R."/>
            <person name="Kuspa A."/>
            <person name="Muzny D."/>
            <person name="Queller D."/>
            <person name="Richards S."/>
            <person name="Strassman J."/>
            <person name="Sucgang R."/>
            <person name="Worley K."/>
            <person name="Schaap P."/>
        </authorList>
    </citation>
    <scope>NUCLEOTIDE SEQUENCE</scope>
    <source>
        <strain evidence="16">QSvi11</strain>
    </source>
</reference>
<evidence type="ECO:0000256" key="3">
    <source>
        <dbReference type="ARBA" id="ARBA00012513"/>
    </source>
</evidence>
<dbReference type="OrthoDB" id="4062651at2759"/>
<comment type="catalytic activity">
    <reaction evidence="10">
        <text>L-threonyl-[protein] + ATP = O-phospho-L-threonyl-[protein] + ADP + H(+)</text>
        <dbReference type="Rhea" id="RHEA:46608"/>
        <dbReference type="Rhea" id="RHEA-COMP:11060"/>
        <dbReference type="Rhea" id="RHEA-COMP:11605"/>
        <dbReference type="ChEBI" id="CHEBI:15378"/>
        <dbReference type="ChEBI" id="CHEBI:30013"/>
        <dbReference type="ChEBI" id="CHEBI:30616"/>
        <dbReference type="ChEBI" id="CHEBI:61977"/>
        <dbReference type="ChEBI" id="CHEBI:456216"/>
        <dbReference type="EC" id="2.7.11.1"/>
    </reaction>
</comment>
<dbReference type="SMART" id="SM00220">
    <property type="entry name" value="S_TKc"/>
    <property type="match status" value="1"/>
</dbReference>
<evidence type="ECO:0000256" key="6">
    <source>
        <dbReference type="ARBA" id="ARBA00022741"/>
    </source>
</evidence>
<dbReference type="SUPFAM" id="SSF56112">
    <property type="entry name" value="Protein kinase-like (PK-like)"/>
    <property type="match status" value="1"/>
</dbReference>
<dbReference type="Gene3D" id="1.10.510.10">
    <property type="entry name" value="Transferase(Phosphotransferase) domain 1"/>
    <property type="match status" value="1"/>
</dbReference>
<dbReference type="PRINTS" id="PR00109">
    <property type="entry name" value="TYRKINASE"/>
</dbReference>
<evidence type="ECO:0000256" key="13">
    <source>
        <dbReference type="SAM" id="MobiDB-lite"/>
    </source>
</evidence>
<evidence type="ECO:0000256" key="10">
    <source>
        <dbReference type="ARBA" id="ARBA00047899"/>
    </source>
</evidence>
<feature type="region of interest" description="Disordered" evidence="13">
    <location>
        <begin position="262"/>
        <end position="411"/>
    </location>
</feature>
<dbReference type="AlphaFoldDB" id="A0A8J4PYR9"/>
<feature type="region of interest" description="Disordered" evidence="13">
    <location>
        <begin position="70"/>
        <end position="90"/>
    </location>
</feature>
<comment type="similarity">
    <text evidence="2">Belongs to the protein kinase superfamily. TKL Ser/Thr protein kinase family.</text>
</comment>
<dbReference type="GO" id="GO:0004713">
    <property type="term" value="F:protein tyrosine kinase activity"/>
    <property type="evidence" value="ECO:0007669"/>
    <property type="project" value="UniProtKB-ARBA"/>
</dbReference>
<dbReference type="EMBL" id="AJWJ01000081">
    <property type="protein sequence ID" value="KAF2075905.1"/>
    <property type="molecule type" value="Genomic_DNA"/>
</dbReference>
<dbReference type="PROSITE" id="PS50011">
    <property type="entry name" value="PROTEIN_KINASE_DOM"/>
    <property type="match status" value="1"/>
</dbReference>
<dbReference type="InterPro" id="IPR017441">
    <property type="entry name" value="Protein_kinase_ATP_BS"/>
</dbReference>
<dbReference type="PROSITE" id="PS00108">
    <property type="entry name" value="PROTEIN_KINASE_ST"/>
    <property type="match status" value="1"/>
</dbReference>
<dbReference type="Pfam" id="PF07714">
    <property type="entry name" value="PK_Tyr_Ser-Thr"/>
    <property type="match status" value="1"/>
</dbReference>
<dbReference type="Gene3D" id="3.30.200.20">
    <property type="entry name" value="Phosphorylase Kinase, domain 1"/>
    <property type="match status" value="1"/>
</dbReference>
<dbReference type="EC" id="2.7.11.1" evidence="3"/>
<feature type="transmembrane region" description="Helical" evidence="14">
    <location>
        <begin position="421"/>
        <end position="442"/>
    </location>
</feature>
<protein>
    <recommendedName>
        <fullName evidence="3">non-specific serine/threonine protein kinase</fullName>
        <ecNumber evidence="3">2.7.11.1</ecNumber>
    </recommendedName>
</protein>
<keyword evidence="8 12" id="KW-0067">ATP-binding</keyword>
<keyword evidence="5" id="KW-0808">Transferase</keyword>
<dbReference type="GO" id="GO:0005524">
    <property type="term" value="F:ATP binding"/>
    <property type="evidence" value="ECO:0007669"/>
    <property type="project" value="UniProtKB-UniRule"/>
</dbReference>
<evidence type="ECO:0000256" key="14">
    <source>
        <dbReference type="SAM" id="Phobius"/>
    </source>
</evidence>
<feature type="compositionally biased region" description="Low complexity" evidence="13">
    <location>
        <begin position="70"/>
        <end position="83"/>
    </location>
</feature>
<feature type="compositionally biased region" description="Low complexity" evidence="13">
    <location>
        <begin position="262"/>
        <end position="406"/>
    </location>
</feature>
<keyword evidence="17" id="KW-1185">Reference proteome</keyword>
<comment type="subcellular location">
    <subcellularLocation>
        <location evidence="1">Membrane</location>
    </subcellularLocation>
</comment>
<comment type="caution">
    <text evidence="16">The sequence shown here is derived from an EMBL/GenBank/DDBJ whole genome shotgun (WGS) entry which is preliminary data.</text>
</comment>
<feature type="binding site" evidence="12">
    <location>
        <position position="493"/>
    </location>
    <ligand>
        <name>ATP</name>
        <dbReference type="ChEBI" id="CHEBI:30616"/>
    </ligand>
</feature>
<dbReference type="PROSITE" id="PS00107">
    <property type="entry name" value="PROTEIN_KINASE_ATP"/>
    <property type="match status" value="1"/>
</dbReference>
<dbReference type="FunFam" id="3.30.200.20:FF:000060">
    <property type="entry name" value="Serine/threonine-protein kinase isoform 1"/>
    <property type="match status" value="1"/>
</dbReference>
<keyword evidence="7" id="KW-0418">Kinase</keyword>
<name>A0A8J4PYR9_9MYCE</name>
<dbReference type="GO" id="GO:0016020">
    <property type="term" value="C:membrane"/>
    <property type="evidence" value="ECO:0007669"/>
    <property type="project" value="UniProtKB-SubCell"/>
</dbReference>
<dbReference type="InterPro" id="IPR008271">
    <property type="entry name" value="Ser/Thr_kinase_AS"/>
</dbReference>
<keyword evidence="6 12" id="KW-0547">Nucleotide-binding</keyword>
<dbReference type="InterPro" id="IPR000719">
    <property type="entry name" value="Prot_kinase_dom"/>
</dbReference>
<comment type="catalytic activity">
    <reaction evidence="11">
        <text>L-seryl-[protein] + ATP = O-phospho-L-seryl-[protein] + ADP + H(+)</text>
        <dbReference type="Rhea" id="RHEA:17989"/>
        <dbReference type="Rhea" id="RHEA-COMP:9863"/>
        <dbReference type="Rhea" id="RHEA-COMP:11604"/>
        <dbReference type="ChEBI" id="CHEBI:15378"/>
        <dbReference type="ChEBI" id="CHEBI:29999"/>
        <dbReference type="ChEBI" id="CHEBI:30616"/>
        <dbReference type="ChEBI" id="CHEBI:83421"/>
        <dbReference type="ChEBI" id="CHEBI:456216"/>
        <dbReference type="EC" id="2.7.11.1"/>
    </reaction>
</comment>
<evidence type="ECO:0000313" key="17">
    <source>
        <dbReference type="Proteomes" id="UP000695562"/>
    </source>
</evidence>
<evidence type="ECO:0000256" key="12">
    <source>
        <dbReference type="PROSITE-ProRule" id="PRU10141"/>
    </source>
</evidence>
<dbReference type="InterPro" id="IPR051681">
    <property type="entry name" value="Ser/Thr_Kinases-Pseudokinases"/>
</dbReference>
<keyword evidence="14" id="KW-1133">Transmembrane helix</keyword>
<evidence type="ECO:0000256" key="2">
    <source>
        <dbReference type="ARBA" id="ARBA00005843"/>
    </source>
</evidence>
<dbReference type="InterPro" id="IPR001245">
    <property type="entry name" value="Ser-Thr/Tyr_kinase_cat_dom"/>
</dbReference>
<evidence type="ECO:0000256" key="11">
    <source>
        <dbReference type="ARBA" id="ARBA00048679"/>
    </source>
</evidence>